<dbReference type="AlphaFoldDB" id="A0A2U1MFR0"/>
<dbReference type="CDD" id="cd11711">
    <property type="entry name" value="GINS_A_Sld5"/>
    <property type="match status" value="2"/>
</dbReference>
<evidence type="ECO:0000313" key="8">
    <source>
        <dbReference type="EMBL" id="PWA60089.1"/>
    </source>
</evidence>
<evidence type="ECO:0000256" key="5">
    <source>
        <dbReference type="ARBA" id="ARBA00023242"/>
    </source>
</evidence>
<evidence type="ECO:0000259" key="7">
    <source>
        <dbReference type="Pfam" id="PF16922"/>
    </source>
</evidence>
<keyword evidence="4" id="KW-0235">DNA replication</keyword>
<feature type="domain" description="GINS subunit" evidence="6">
    <location>
        <begin position="8"/>
        <end position="74"/>
    </location>
</feature>
<dbReference type="SUPFAM" id="SSF158573">
    <property type="entry name" value="GINS helical bundle-like"/>
    <property type="match status" value="2"/>
</dbReference>
<organism evidence="8 9">
    <name type="scientific">Artemisia annua</name>
    <name type="common">Sweet wormwood</name>
    <dbReference type="NCBI Taxonomy" id="35608"/>
    <lineage>
        <taxon>Eukaryota</taxon>
        <taxon>Viridiplantae</taxon>
        <taxon>Streptophyta</taxon>
        <taxon>Embryophyta</taxon>
        <taxon>Tracheophyta</taxon>
        <taxon>Spermatophyta</taxon>
        <taxon>Magnoliopsida</taxon>
        <taxon>eudicotyledons</taxon>
        <taxon>Gunneridae</taxon>
        <taxon>Pentapetalae</taxon>
        <taxon>asterids</taxon>
        <taxon>campanulids</taxon>
        <taxon>Asterales</taxon>
        <taxon>Asteraceae</taxon>
        <taxon>Asteroideae</taxon>
        <taxon>Anthemideae</taxon>
        <taxon>Artemisiinae</taxon>
        <taxon>Artemisia</taxon>
    </lineage>
</organism>
<dbReference type="GO" id="GO:0000811">
    <property type="term" value="C:GINS complex"/>
    <property type="evidence" value="ECO:0007669"/>
    <property type="project" value="TreeGrafter"/>
</dbReference>
<dbReference type="PANTHER" id="PTHR21206">
    <property type="entry name" value="SLD5 PROTEIN"/>
    <property type="match status" value="1"/>
</dbReference>
<dbReference type="Pfam" id="PF05916">
    <property type="entry name" value="Sld5"/>
    <property type="match status" value="2"/>
</dbReference>
<comment type="caution">
    <text evidence="8">The sequence shown here is derived from an EMBL/GenBank/DDBJ whole genome shotgun (WGS) entry which is preliminary data.</text>
</comment>
<dbReference type="CDD" id="cd21692">
    <property type="entry name" value="GINS_B_Sld5"/>
    <property type="match status" value="1"/>
</dbReference>
<evidence type="ECO:0000256" key="1">
    <source>
        <dbReference type="ARBA" id="ARBA00004123"/>
    </source>
</evidence>
<keyword evidence="5" id="KW-0539">Nucleus</keyword>
<dbReference type="GO" id="GO:0000727">
    <property type="term" value="P:double-strand break repair via break-induced replication"/>
    <property type="evidence" value="ECO:0007669"/>
    <property type="project" value="TreeGrafter"/>
</dbReference>
<dbReference type="InterPro" id="IPR038749">
    <property type="entry name" value="Sld5_GINS_A"/>
</dbReference>
<dbReference type="Gene3D" id="1.20.58.1030">
    <property type="match status" value="2"/>
</dbReference>
<dbReference type="InterPro" id="IPR036224">
    <property type="entry name" value="GINS_bundle-like_dom_sf"/>
</dbReference>
<evidence type="ECO:0000313" key="9">
    <source>
        <dbReference type="Proteomes" id="UP000245207"/>
    </source>
</evidence>
<name>A0A2U1MFR0_ARTAN</name>
<protein>
    <recommendedName>
        <fullName evidence="3">DNA replication complex GINS protein SLD5</fullName>
    </recommendedName>
</protein>
<evidence type="ECO:0000256" key="4">
    <source>
        <dbReference type="ARBA" id="ARBA00022705"/>
    </source>
</evidence>
<feature type="domain" description="GINS subunit" evidence="6">
    <location>
        <begin position="204"/>
        <end position="273"/>
    </location>
</feature>
<dbReference type="STRING" id="35608.A0A2U1MFR0"/>
<reference evidence="8 9" key="1">
    <citation type="journal article" date="2018" name="Mol. Plant">
        <title>The genome of Artemisia annua provides insight into the evolution of Asteraceae family and artemisinin biosynthesis.</title>
        <authorList>
            <person name="Shen Q."/>
            <person name="Zhang L."/>
            <person name="Liao Z."/>
            <person name="Wang S."/>
            <person name="Yan T."/>
            <person name="Shi P."/>
            <person name="Liu M."/>
            <person name="Fu X."/>
            <person name="Pan Q."/>
            <person name="Wang Y."/>
            <person name="Lv Z."/>
            <person name="Lu X."/>
            <person name="Zhang F."/>
            <person name="Jiang W."/>
            <person name="Ma Y."/>
            <person name="Chen M."/>
            <person name="Hao X."/>
            <person name="Li L."/>
            <person name="Tang Y."/>
            <person name="Lv G."/>
            <person name="Zhou Y."/>
            <person name="Sun X."/>
            <person name="Brodelius P.E."/>
            <person name="Rose J.K.C."/>
            <person name="Tang K."/>
        </authorList>
    </citation>
    <scope>NUCLEOTIDE SEQUENCE [LARGE SCALE GENOMIC DNA]</scope>
    <source>
        <strain evidence="9">cv. Huhao1</strain>
        <tissue evidence="8">Leaf</tissue>
    </source>
</reference>
<evidence type="ECO:0000256" key="2">
    <source>
        <dbReference type="ARBA" id="ARBA00008187"/>
    </source>
</evidence>
<dbReference type="EMBL" id="PKPP01005443">
    <property type="protein sequence ID" value="PWA60089.1"/>
    <property type="molecule type" value="Genomic_DNA"/>
</dbReference>
<comment type="subcellular location">
    <subcellularLocation>
        <location evidence="1">Nucleus</location>
    </subcellularLocation>
</comment>
<keyword evidence="9" id="KW-1185">Reference proteome</keyword>
<evidence type="ECO:0000259" key="6">
    <source>
        <dbReference type="Pfam" id="PF05916"/>
    </source>
</evidence>
<dbReference type="InterPro" id="IPR008591">
    <property type="entry name" value="GINS_Sld5"/>
</dbReference>
<sequence length="356" mass="41634">MQNGEDPLTVSLYQMDIDRTTFLLRSYLRTRLQKIEKFMFHIQKTADLWARLSKQEQKFARRSIEDMKQHFEQSVLSKLPERYNSHSKQSVISEEDDMVAEPKLDSFVICRTRKLPHILRDELQLDETSPSPQEGSIVHLTCLNDTIDLVECPPMSKPKGRPKKIRPKGGIELITQFEGSLVQRSREQIQLMEETVEELMQNGEDPLTVSLYQMDIDRTTFLLRSYLRTRLQKIEKFMFHIQKTADLWARLSKQEQKFARRSIEDMKQHFEQSVLSKLPERYNSHSKQSVISEEDDMVAEPKLDSFVICRTRKFLGALPVDDSGEENPLDMYAGDIYALRYKSIKPLIESGQLDLV</sequence>
<dbReference type="GO" id="GO:0006261">
    <property type="term" value="P:DNA-templated DNA replication"/>
    <property type="evidence" value="ECO:0007669"/>
    <property type="project" value="InterPro"/>
</dbReference>
<accession>A0A2U1MFR0</accession>
<feature type="domain" description="DNA replication complex GINS protein SLD5 C-terminal" evidence="7">
    <location>
        <begin position="301"/>
        <end position="356"/>
    </location>
</feature>
<dbReference type="SUPFAM" id="SSF160059">
    <property type="entry name" value="PriA/YqbF domain"/>
    <property type="match status" value="1"/>
</dbReference>
<comment type="similarity">
    <text evidence="2">Belongs to the GINS4/SLD5 family.</text>
</comment>
<dbReference type="Proteomes" id="UP000245207">
    <property type="component" value="Unassembled WGS sequence"/>
</dbReference>
<proteinExistence type="inferred from homology"/>
<dbReference type="InterPro" id="IPR021151">
    <property type="entry name" value="GINS_A"/>
</dbReference>
<dbReference type="FunFam" id="1.20.58.1030:FF:000005">
    <property type="entry name" value="DNA replication complex GINS protein SLD5"/>
    <property type="match status" value="1"/>
</dbReference>
<dbReference type="Pfam" id="PF16922">
    <property type="entry name" value="SLD5_C"/>
    <property type="match status" value="1"/>
</dbReference>
<dbReference type="OrthoDB" id="338231at2759"/>
<gene>
    <name evidence="8" type="ORF">CTI12_AA385100</name>
</gene>
<evidence type="ECO:0000256" key="3">
    <source>
        <dbReference type="ARBA" id="ARBA00014804"/>
    </source>
</evidence>
<dbReference type="PANTHER" id="PTHR21206:SF0">
    <property type="entry name" value="DNA REPLICATION COMPLEX GINS PROTEIN SLD5"/>
    <property type="match status" value="1"/>
</dbReference>
<dbReference type="InterPro" id="IPR031633">
    <property type="entry name" value="SLD5_C"/>
</dbReference>